<feature type="domain" description="Jacalin-type lectin" evidence="1">
    <location>
        <begin position="17"/>
        <end position="158"/>
    </location>
</feature>
<dbReference type="InterPro" id="IPR001229">
    <property type="entry name" value="Jacalin-like_lectin_dom"/>
</dbReference>
<evidence type="ECO:0000259" key="1">
    <source>
        <dbReference type="Pfam" id="PF01419"/>
    </source>
</evidence>
<feature type="non-terminal residue" evidence="2">
    <location>
        <position position="195"/>
    </location>
</feature>
<sequence length="195" mass="20687">MQISTQQRVAVTQSALFGDSTGDYFNDAETVAGFPANLKINVRQPIKYITVIHGGVIDGIEIEYVKNDGQTTSVCHGTSSRNFSDLYLKTSTVAIGDNENIIAVSGLHGSSRWGVRVLQLSFAICGSRTGQMRVVGPFGGGESVSTATPQPFRVSANGSFFALGGYAIDSHYSVGQLKAVGENGGLYGLTFFEFA</sequence>
<dbReference type="EMBL" id="JANBPK010000771">
    <property type="protein sequence ID" value="KAJ2932514.1"/>
    <property type="molecule type" value="Genomic_DNA"/>
</dbReference>
<dbReference type="SUPFAM" id="SSF51101">
    <property type="entry name" value="Mannose-binding lectins"/>
    <property type="match status" value="1"/>
</dbReference>
<evidence type="ECO:0000313" key="2">
    <source>
        <dbReference type="EMBL" id="KAJ2932514.1"/>
    </source>
</evidence>
<dbReference type="OrthoDB" id="2943769at2759"/>
<evidence type="ECO:0000313" key="3">
    <source>
        <dbReference type="Proteomes" id="UP001140091"/>
    </source>
</evidence>
<name>A0A9W8ML53_9AGAR</name>
<keyword evidence="3" id="KW-1185">Reference proteome</keyword>
<organism evidence="2 3">
    <name type="scientific">Candolleomyces eurysporus</name>
    <dbReference type="NCBI Taxonomy" id="2828524"/>
    <lineage>
        <taxon>Eukaryota</taxon>
        <taxon>Fungi</taxon>
        <taxon>Dikarya</taxon>
        <taxon>Basidiomycota</taxon>
        <taxon>Agaricomycotina</taxon>
        <taxon>Agaricomycetes</taxon>
        <taxon>Agaricomycetidae</taxon>
        <taxon>Agaricales</taxon>
        <taxon>Agaricineae</taxon>
        <taxon>Psathyrellaceae</taxon>
        <taxon>Candolleomyces</taxon>
    </lineage>
</organism>
<reference evidence="2" key="1">
    <citation type="submission" date="2022-06" db="EMBL/GenBank/DDBJ databases">
        <title>Genome Sequence of Candolleomyces eurysporus.</title>
        <authorList>
            <person name="Buettner E."/>
        </authorList>
    </citation>
    <scope>NUCLEOTIDE SEQUENCE</scope>
    <source>
        <strain evidence="2">VTCC 930004</strain>
    </source>
</reference>
<gene>
    <name evidence="2" type="ORF">H1R20_g4605</name>
</gene>
<comment type="caution">
    <text evidence="2">The sequence shown here is derived from an EMBL/GenBank/DDBJ whole genome shotgun (WGS) entry which is preliminary data.</text>
</comment>
<proteinExistence type="predicted"/>
<dbReference type="Pfam" id="PF01419">
    <property type="entry name" value="Jacalin"/>
    <property type="match status" value="1"/>
</dbReference>
<dbReference type="AlphaFoldDB" id="A0A9W8ML53"/>
<dbReference type="Gene3D" id="2.100.10.30">
    <property type="entry name" value="Jacalin-like lectin domain"/>
    <property type="match status" value="1"/>
</dbReference>
<accession>A0A9W8ML53</accession>
<protein>
    <recommendedName>
        <fullName evidence="1">Jacalin-type lectin domain-containing protein</fullName>
    </recommendedName>
</protein>
<dbReference type="Proteomes" id="UP001140091">
    <property type="component" value="Unassembled WGS sequence"/>
</dbReference>
<dbReference type="InterPro" id="IPR036404">
    <property type="entry name" value="Jacalin-like_lectin_dom_sf"/>
</dbReference>